<evidence type="ECO:0000313" key="2">
    <source>
        <dbReference type="EMBL" id="GAL03532.1"/>
    </source>
</evidence>
<proteinExistence type="predicted"/>
<dbReference type="eggNOG" id="ENOG502ZC6I">
    <property type="taxonomic scope" value="Bacteria"/>
</dbReference>
<dbReference type="PROSITE" id="PS51257">
    <property type="entry name" value="PROKAR_LIPOPROTEIN"/>
    <property type="match status" value="1"/>
</dbReference>
<dbReference type="EMBL" id="BBMN01000002">
    <property type="protein sequence ID" value="GAL03532.1"/>
    <property type="molecule type" value="Genomic_DNA"/>
</dbReference>
<dbReference type="STRING" id="754436.JCM19237_6426"/>
<feature type="chain" id="PRO_5001862607" evidence="1">
    <location>
        <begin position="33"/>
        <end position="196"/>
    </location>
</feature>
<protein>
    <submittedName>
        <fullName evidence="2">Uncharacterized protein</fullName>
    </submittedName>
</protein>
<dbReference type="AlphaFoldDB" id="A0A090R7E5"/>
<keyword evidence="1" id="KW-0732">Signal</keyword>
<accession>A0A090R7E5</accession>
<sequence length="196" mass="21130">MVTPKRTGSPRKISHYLAIAVSCSALSFGAIADDEAKDAPTAEELLTDQIGRARSAAPESISHEATIIVDGKVVAKGTNGWTCMPDTFPGDGMPMCNDAVWMEMLSAMMKKEDFKATKIGISYMLQGDRGAGVSNSDPFHPEPKKAKDYVETGPHLMIIVPKEMLAGITDDPSTGGPYVMWKDTPYVHIMVPIADK</sequence>
<feature type="signal peptide" evidence="1">
    <location>
        <begin position="1"/>
        <end position="32"/>
    </location>
</feature>
<gene>
    <name evidence="2" type="ORF">JCM19237_6426</name>
</gene>
<reference evidence="2 3" key="1">
    <citation type="journal article" date="2014" name="Genome Announc.">
        <title>Draft Genome Sequences of Two Vibrionaceae Species, Vibrio ponticus C121 and Photobacterium aphoticum C119, Isolated as Coral Reef Microbiota.</title>
        <authorList>
            <person name="Al-saari N."/>
            <person name="Meirelles P.M."/>
            <person name="Mino S."/>
            <person name="Suda W."/>
            <person name="Oshima K."/>
            <person name="Hattori M."/>
            <person name="Ohkuma M."/>
            <person name="Thompson F.L."/>
            <person name="Gomez-Gil B."/>
            <person name="Sawabe T."/>
            <person name="Sawabe T."/>
        </authorList>
    </citation>
    <scope>NUCLEOTIDE SEQUENCE [LARGE SCALE GENOMIC DNA]</scope>
    <source>
        <strain evidence="2 3">JCM 19237</strain>
    </source>
</reference>
<comment type="caution">
    <text evidence="2">The sequence shown here is derived from an EMBL/GenBank/DDBJ whole genome shotgun (WGS) entry which is preliminary data.</text>
</comment>
<name>A0A090R7E5_9GAMM</name>
<dbReference type="Proteomes" id="UP000029227">
    <property type="component" value="Unassembled WGS sequence"/>
</dbReference>
<evidence type="ECO:0000256" key="1">
    <source>
        <dbReference type="SAM" id="SignalP"/>
    </source>
</evidence>
<evidence type="ECO:0000313" key="3">
    <source>
        <dbReference type="Proteomes" id="UP000029227"/>
    </source>
</evidence>
<organism evidence="2 3">
    <name type="scientific">Photobacterium aphoticum</name>
    <dbReference type="NCBI Taxonomy" id="754436"/>
    <lineage>
        <taxon>Bacteria</taxon>
        <taxon>Pseudomonadati</taxon>
        <taxon>Pseudomonadota</taxon>
        <taxon>Gammaproteobacteria</taxon>
        <taxon>Vibrionales</taxon>
        <taxon>Vibrionaceae</taxon>
        <taxon>Photobacterium</taxon>
    </lineage>
</organism>